<evidence type="ECO:0000256" key="9">
    <source>
        <dbReference type="ARBA" id="ARBA00022786"/>
    </source>
</evidence>
<evidence type="ECO:0000256" key="4">
    <source>
        <dbReference type="ARBA" id="ARBA00012483"/>
    </source>
</evidence>
<feature type="region of interest" description="Disordered" evidence="14">
    <location>
        <begin position="214"/>
        <end position="254"/>
    </location>
</feature>
<feature type="domain" description="RING-type" evidence="16">
    <location>
        <begin position="101"/>
        <end position="143"/>
    </location>
</feature>
<feature type="compositionally biased region" description="Polar residues" evidence="14">
    <location>
        <begin position="244"/>
        <end position="254"/>
    </location>
</feature>
<evidence type="ECO:0000256" key="15">
    <source>
        <dbReference type="SAM" id="Phobius"/>
    </source>
</evidence>
<evidence type="ECO:0000259" key="16">
    <source>
        <dbReference type="PROSITE" id="PS50089"/>
    </source>
</evidence>
<proteinExistence type="predicted"/>
<sequence>MGDSKGGAGGMGMNMVTTVMAFSVSAFFVLFVFTRLLCARLHLSRAAADRAAAGDAFAVNVERGIHGLEPSVVTTFPTVKLGDGDGDGGQQTPPVQEESQCTVCLEEYEAKDVVRVLPACGHAFHAACIDAWLRQHPTCPVCRASLRAKNGTRAAPLDYSLLVAGAAARGSAAAAQQVVPASSSSYLGASPPAAGHQHQTDDMGADGLLEIISEEPASSGGPSPAAAAGGGGGHSRCADAARQSEGSAGSSEHC</sequence>
<dbReference type="SUPFAM" id="SSF57850">
    <property type="entry name" value="RING/U-box"/>
    <property type="match status" value="1"/>
</dbReference>
<keyword evidence="11 15" id="KW-1133">Transmembrane helix</keyword>
<gene>
    <name evidence="17" type="ORF">BDA96_04G175000</name>
</gene>
<keyword evidence="9" id="KW-0833">Ubl conjugation pathway</keyword>
<dbReference type="SMART" id="SM00184">
    <property type="entry name" value="RING"/>
    <property type="match status" value="1"/>
</dbReference>
<dbReference type="KEGG" id="sbi:8058634"/>
<dbReference type="Gramene" id="EES06900">
    <property type="protein sequence ID" value="EES06900"/>
    <property type="gene ID" value="SORBI_3004G163500"/>
</dbReference>
<comment type="caution">
    <text evidence="17">The sequence shown here is derived from an EMBL/GenBank/DDBJ whole genome shotgun (WGS) entry which is preliminary data.</text>
</comment>
<keyword evidence="6 15" id="KW-0812">Transmembrane</keyword>
<evidence type="ECO:0000256" key="10">
    <source>
        <dbReference type="ARBA" id="ARBA00022833"/>
    </source>
</evidence>
<dbReference type="Proteomes" id="UP000807115">
    <property type="component" value="Chromosome 4"/>
</dbReference>
<evidence type="ECO:0000313" key="17">
    <source>
        <dbReference type="EMBL" id="KAG0533232.1"/>
    </source>
</evidence>
<evidence type="ECO:0000256" key="5">
    <source>
        <dbReference type="ARBA" id="ARBA00022679"/>
    </source>
</evidence>
<dbReference type="EMBL" id="CM027683">
    <property type="protein sequence ID" value="KAG0533232.1"/>
    <property type="molecule type" value="Genomic_DNA"/>
</dbReference>
<evidence type="ECO:0000313" key="18">
    <source>
        <dbReference type="Proteomes" id="UP000807115"/>
    </source>
</evidence>
<dbReference type="FunFam" id="3.30.40.10:FF:000187">
    <property type="entry name" value="E3 ubiquitin-protein ligase ATL6"/>
    <property type="match status" value="1"/>
</dbReference>
<dbReference type="AlphaFoldDB" id="A0A921UIF0"/>
<dbReference type="CDD" id="cd16461">
    <property type="entry name" value="RING-H2_EL5-like"/>
    <property type="match status" value="1"/>
</dbReference>
<dbReference type="Pfam" id="PF13639">
    <property type="entry name" value="zf-RING_2"/>
    <property type="match status" value="1"/>
</dbReference>
<comment type="catalytic activity">
    <reaction evidence="1">
        <text>S-ubiquitinyl-[E2 ubiquitin-conjugating enzyme]-L-cysteine + [acceptor protein]-L-lysine = [E2 ubiquitin-conjugating enzyme]-L-cysteine + N(6)-ubiquitinyl-[acceptor protein]-L-lysine.</text>
        <dbReference type="EC" id="2.3.2.27"/>
    </reaction>
</comment>
<dbReference type="PROSITE" id="PS50089">
    <property type="entry name" value="ZF_RING_2"/>
    <property type="match status" value="1"/>
</dbReference>
<protein>
    <recommendedName>
        <fullName evidence="4">RING-type E3 ubiquitin transferase</fullName>
        <ecNumber evidence="4">2.3.2.27</ecNumber>
    </recommendedName>
</protein>
<dbReference type="OMA" id="AGASEHC"/>
<keyword evidence="12 15" id="KW-0472">Membrane</keyword>
<name>A0A921UIF0_SORBI</name>
<dbReference type="PANTHER" id="PTHR47035">
    <property type="entry name" value="OS11G0150450 PROTEIN"/>
    <property type="match status" value="1"/>
</dbReference>
<dbReference type="EC" id="2.3.2.27" evidence="4"/>
<evidence type="ECO:0000256" key="2">
    <source>
        <dbReference type="ARBA" id="ARBA00004167"/>
    </source>
</evidence>
<evidence type="ECO:0000256" key="12">
    <source>
        <dbReference type="ARBA" id="ARBA00023136"/>
    </source>
</evidence>
<dbReference type="InterPro" id="IPR013083">
    <property type="entry name" value="Znf_RING/FYVE/PHD"/>
</dbReference>
<evidence type="ECO:0000256" key="7">
    <source>
        <dbReference type="ARBA" id="ARBA00022723"/>
    </source>
</evidence>
<dbReference type="GO" id="GO:0061630">
    <property type="term" value="F:ubiquitin protein ligase activity"/>
    <property type="evidence" value="ECO:0007669"/>
    <property type="project" value="UniProtKB-EC"/>
</dbReference>
<dbReference type="GO" id="GO:0016020">
    <property type="term" value="C:membrane"/>
    <property type="evidence" value="ECO:0007669"/>
    <property type="project" value="UniProtKB-SubCell"/>
</dbReference>
<reference evidence="17" key="2">
    <citation type="submission" date="2020-10" db="EMBL/GenBank/DDBJ databases">
        <authorList>
            <person name="Cooper E.A."/>
            <person name="Brenton Z.W."/>
            <person name="Flinn B.S."/>
            <person name="Jenkins J."/>
            <person name="Shu S."/>
            <person name="Flowers D."/>
            <person name="Luo F."/>
            <person name="Wang Y."/>
            <person name="Xia P."/>
            <person name="Barry K."/>
            <person name="Daum C."/>
            <person name="Lipzen A."/>
            <person name="Yoshinaga Y."/>
            <person name="Schmutz J."/>
            <person name="Saski C."/>
            <person name="Vermerris W."/>
            <person name="Kresovich S."/>
        </authorList>
    </citation>
    <scope>NUCLEOTIDE SEQUENCE</scope>
</reference>
<evidence type="ECO:0000256" key="14">
    <source>
        <dbReference type="SAM" id="MobiDB-lite"/>
    </source>
</evidence>
<dbReference type="Gene3D" id="3.30.40.10">
    <property type="entry name" value="Zinc/RING finger domain, C3HC4 (zinc finger)"/>
    <property type="match status" value="1"/>
</dbReference>
<comment type="subcellular location">
    <subcellularLocation>
        <location evidence="2">Membrane</location>
        <topology evidence="2">Single-pass membrane protein</topology>
    </subcellularLocation>
</comment>
<keyword evidence="10" id="KW-0862">Zinc</keyword>
<dbReference type="OrthoDB" id="8062037at2759"/>
<dbReference type="InterPro" id="IPR001841">
    <property type="entry name" value="Znf_RING"/>
</dbReference>
<evidence type="ECO:0000256" key="1">
    <source>
        <dbReference type="ARBA" id="ARBA00000900"/>
    </source>
</evidence>
<evidence type="ECO:0000256" key="3">
    <source>
        <dbReference type="ARBA" id="ARBA00004906"/>
    </source>
</evidence>
<organism evidence="17 18">
    <name type="scientific">Sorghum bicolor</name>
    <name type="common">Sorghum</name>
    <name type="synonym">Sorghum vulgare</name>
    <dbReference type="NCBI Taxonomy" id="4558"/>
    <lineage>
        <taxon>Eukaryota</taxon>
        <taxon>Viridiplantae</taxon>
        <taxon>Streptophyta</taxon>
        <taxon>Embryophyta</taxon>
        <taxon>Tracheophyta</taxon>
        <taxon>Spermatophyta</taxon>
        <taxon>Magnoliopsida</taxon>
        <taxon>Liliopsida</taxon>
        <taxon>Poales</taxon>
        <taxon>Poaceae</taxon>
        <taxon>PACMAD clade</taxon>
        <taxon>Panicoideae</taxon>
        <taxon>Andropogonodae</taxon>
        <taxon>Andropogoneae</taxon>
        <taxon>Sorghinae</taxon>
        <taxon>Sorghum</taxon>
    </lineage>
</organism>
<keyword evidence="5" id="KW-0808">Transferase</keyword>
<keyword evidence="8 13" id="KW-0863">Zinc-finger</keyword>
<evidence type="ECO:0000256" key="13">
    <source>
        <dbReference type="PROSITE-ProRule" id="PRU00175"/>
    </source>
</evidence>
<feature type="transmembrane region" description="Helical" evidence="15">
    <location>
        <begin position="20"/>
        <end position="38"/>
    </location>
</feature>
<dbReference type="Gramene" id="EES06899">
    <property type="protein sequence ID" value="EES06899"/>
    <property type="gene ID" value="SORBI_3004G163500"/>
</dbReference>
<evidence type="ECO:0000256" key="11">
    <source>
        <dbReference type="ARBA" id="ARBA00022989"/>
    </source>
</evidence>
<dbReference type="InterPro" id="IPR053070">
    <property type="entry name" value="RING-type_E3_ubiquitin-ligase"/>
</dbReference>
<keyword evidence="7" id="KW-0479">Metal-binding</keyword>
<dbReference type="GO" id="GO:0008270">
    <property type="term" value="F:zinc ion binding"/>
    <property type="evidence" value="ECO:0007669"/>
    <property type="project" value="UniProtKB-KW"/>
</dbReference>
<evidence type="ECO:0000256" key="8">
    <source>
        <dbReference type="ARBA" id="ARBA00022771"/>
    </source>
</evidence>
<dbReference type="PANTHER" id="PTHR47035:SF7">
    <property type="entry name" value="OS02G0528000 PROTEIN"/>
    <property type="match status" value="1"/>
</dbReference>
<feature type="compositionally biased region" description="Low complexity" evidence="14">
    <location>
        <begin position="216"/>
        <end position="227"/>
    </location>
</feature>
<accession>A0A921UIF0</accession>
<reference evidence="17" key="1">
    <citation type="journal article" date="2019" name="BMC Genomics">
        <title>A new reference genome for Sorghum bicolor reveals high levels of sequence similarity between sweet and grain genotypes: implications for the genetics of sugar metabolism.</title>
        <authorList>
            <person name="Cooper E.A."/>
            <person name="Brenton Z.W."/>
            <person name="Flinn B.S."/>
            <person name="Jenkins J."/>
            <person name="Shu S."/>
            <person name="Flowers D."/>
            <person name="Luo F."/>
            <person name="Wang Y."/>
            <person name="Xia P."/>
            <person name="Barry K."/>
            <person name="Daum C."/>
            <person name="Lipzen A."/>
            <person name="Yoshinaga Y."/>
            <person name="Schmutz J."/>
            <person name="Saski C."/>
            <person name="Vermerris W."/>
            <person name="Kresovich S."/>
        </authorList>
    </citation>
    <scope>NUCLEOTIDE SEQUENCE</scope>
</reference>
<comment type="pathway">
    <text evidence="3">Protein modification; protein ubiquitination.</text>
</comment>
<evidence type="ECO:0000256" key="6">
    <source>
        <dbReference type="ARBA" id="ARBA00022692"/>
    </source>
</evidence>